<name>A0AAV7GK12_DENCH</name>
<dbReference type="Proteomes" id="UP000775213">
    <property type="component" value="Unassembled WGS sequence"/>
</dbReference>
<sequence>MARSGPITQVKWPQKRYVKTYRSGQGSLELKQASVPVLTDWRLKVRKSASSAVIGRGKHLAAAVSLSCRRPLNGLAETTAHPEEHIPQSGGQKLRCHGGIKRKFMSFLFECHHKIFEIGECVFKRDPNLKSLEEAVQKLDKVSADVTTFLHLLVNVKQE</sequence>
<comment type="caution">
    <text evidence="1">The sequence shown here is derived from an EMBL/GenBank/DDBJ whole genome shotgun (WGS) entry which is preliminary data.</text>
</comment>
<proteinExistence type="predicted"/>
<keyword evidence="2" id="KW-1185">Reference proteome</keyword>
<accession>A0AAV7GK12</accession>
<organism evidence="1 2">
    <name type="scientific">Dendrobium chrysotoxum</name>
    <name type="common">Orchid</name>
    <dbReference type="NCBI Taxonomy" id="161865"/>
    <lineage>
        <taxon>Eukaryota</taxon>
        <taxon>Viridiplantae</taxon>
        <taxon>Streptophyta</taxon>
        <taxon>Embryophyta</taxon>
        <taxon>Tracheophyta</taxon>
        <taxon>Spermatophyta</taxon>
        <taxon>Magnoliopsida</taxon>
        <taxon>Liliopsida</taxon>
        <taxon>Asparagales</taxon>
        <taxon>Orchidaceae</taxon>
        <taxon>Epidendroideae</taxon>
        <taxon>Malaxideae</taxon>
        <taxon>Dendrobiinae</taxon>
        <taxon>Dendrobium</taxon>
    </lineage>
</organism>
<evidence type="ECO:0000313" key="2">
    <source>
        <dbReference type="Proteomes" id="UP000775213"/>
    </source>
</evidence>
<reference evidence="1 2" key="1">
    <citation type="journal article" date="2021" name="Hortic Res">
        <title>Chromosome-scale assembly of the Dendrobium chrysotoxum genome enhances the understanding of orchid evolution.</title>
        <authorList>
            <person name="Zhang Y."/>
            <person name="Zhang G.Q."/>
            <person name="Zhang D."/>
            <person name="Liu X.D."/>
            <person name="Xu X.Y."/>
            <person name="Sun W.H."/>
            <person name="Yu X."/>
            <person name="Zhu X."/>
            <person name="Wang Z.W."/>
            <person name="Zhao X."/>
            <person name="Zhong W.Y."/>
            <person name="Chen H."/>
            <person name="Yin W.L."/>
            <person name="Huang T."/>
            <person name="Niu S.C."/>
            <person name="Liu Z.J."/>
        </authorList>
    </citation>
    <scope>NUCLEOTIDE SEQUENCE [LARGE SCALE GENOMIC DNA]</scope>
    <source>
        <strain evidence="1">Lindl</strain>
    </source>
</reference>
<gene>
    <name evidence="1" type="ORF">IEQ34_015839</name>
</gene>
<protein>
    <submittedName>
        <fullName evidence="1">Uncharacterized protein</fullName>
    </submittedName>
</protein>
<evidence type="ECO:0000313" key="1">
    <source>
        <dbReference type="EMBL" id="KAH0455807.1"/>
    </source>
</evidence>
<dbReference type="AlphaFoldDB" id="A0AAV7GK12"/>
<dbReference type="EMBL" id="JAGFBR010000014">
    <property type="protein sequence ID" value="KAH0455807.1"/>
    <property type="molecule type" value="Genomic_DNA"/>
</dbReference>